<name>A0ABX5LAU4_9MICO</name>
<evidence type="ECO:0000313" key="3">
    <source>
        <dbReference type="Proteomes" id="UP000245674"/>
    </source>
</evidence>
<keyword evidence="1" id="KW-1133">Transmembrane helix</keyword>
<dbReference type="Proteomes" id="UP000245674">
    <property type="component" value="Unassembled WGS sequence"/>
</dbReference>
<proteinExistence type="predicted"/>
<evidence type="ECO:0000313" key="2">
    <source>
        <dbReference type="EMBL" id="PWJ62907.1"/>
    </source>
</evidence>
<reference evidence="2 3" key="1">
    <citation type="submission" date="2018-03" db="EMBL/GenBank/DDBJ databases">
        <title>Genomic Encyclopedia of Type Strains, Phase III (KMG-III): the genomes of soil and plant-associated and newly described type strains.</title>
        <authorList>
            <person name="Whitman W."/>
        </authorList>
    </citation>
    <scope>NUCLEOTIDE SEQUENCE [LARGE SCALE GENOMIC DNA]</scope>
    <source>
        <strain evidence="2 3">VKM Ac-1602</strain>
    </source>
</reference>
<accession>A0ABX5LAU4</accession>
<keyword evidence="3" id="KW-1185">Reference proteome</keyword>
<keyword evidence="1" id="KW-0472">Membrane</keyword>
<sequence>MTKKNRISPALFATVVMASVAIFQVVFNLVTTQRISWDILSIILIDAAFWLCIYYMWRRTGRTRS</sequence>
<keyword evidence="1" id="KW-0812">Transmembrane</keyword>
<dbReference type="EMBL" id="QGDV01000009">
    <property type="protein sequence ID" value="PWJ62907.1"/>
    <property type="molecule type" value="Genomic_DNA"/>
</dbReference>
<organism evidence="2 3">
    <name type="scientific">Rathayibacter iranicus NCPPB 2253 = VKM Ac-1602</name>
    <dbReference type="NCBI Taxonomy" id="1328868"/>
    <lineage>
        <taxon>Bacteria</taxon>
        <taxon>Bacillati</taxon>
        <taxon>Actinomycetota</taxon>
        <taxon>Actinomycetes</taxon>
        <taxon>Micrococcales</taxon>
        <taxon>Microbacteriaceae</taxon>
        <taxon>Rathayibacter</taxon>
    </lineage>
</organism>
<evidence type="ECO:0000256" key="1">
    <source>
        <dbReference type="SAM" id="Phobius"/>
    </source>
</evidence>
<protein>
    <submittedName>
        <fullName evidence="2">Uncharacterized protein</fullName>
    </submittedName>
</protein>
<comment type="caution">
    <text evidence="2">The sequence shown here is derived from an EMBL/GenBank/DDBJ whole genome shotgun (WGS) entry which is preliminary data.</text>
</comment>
<feature type="transmembrane region" description="Helical" evidence="1">
    <location>
        <begin position="7"/>
        <end position="27"/>
    </location>
</feature>
<gene>
    <name evidence="2" type="ORF">B0H03_10936</name>
</gene>
<feature type="transmembrane region" description="Helical" evidence="1">
    <location>
        <begin position="39"/>
        <end position="57"/>
    </location>
</feature>